<dbReference type="EMBL" id="GDID01005991">
    <property type="protein sequence ID" value="JAP90615.1"/>
    <property type="molecule type" value="Transcribed_RNA"/>
</dbReference>
<feature type="non-terminal residue" evidence="1">
    <location>
        <position position="186"/>
    </location>
</feature>
<name>A0A146K407_9EUKA</name>
<dbReference type="InterPro" id="IPR026906">
    <property type="entry name" value="LRR_5"/>
</dbReference>
<feature type="non-terminal residue" evidence="1">
    <location>
        <position position="1"/>
    </location>
</feature>
<gene>
    <name evidence="1" type="ORF">TPC1_20086</name>
</gene>
<dbReference type="InterPro" id="IPR032675">
    <property type="entry name" value="LRR_dom_sf"/>
</dbReference>
<dbReference type="AlphaFoldDB" id="A0A146K407"/>
<organism evidence="1">
    <name type="scientific">Trepomonas sp. PC1</name>
    <dbReference type="NCBI Taxonomy" id="1076344"/>
    <lineage>
        <taxon>Eukaryota</taxon>
        <taxon>Metamonada</taxon>
        <taxon>Diplomonadida</taxon>
        <taxon>Hexamitidae</taxon>
        <taxon>Hexamitinae</taxon>
        <taxon>Trepomonas</taxon>
    </lineage>
</organism>
<dbReference type="Pfam" id="PF13306">
    <property type="entry name" value="LRR_5"/>
    <property type="match status" value="1"/>
</dbReference>
<dbReference type="Gene3D" id="3.80.10.10">
    <property type="entry name" value="Ribonuclease Inhibitor"/>
    <property type="match status" value="1"/>
</dbReference>
<protein>
    <submittedName>
        <fullName evidence="1">Leucine rich repeats-containing protein</fullName>
    </submittedName>
</protein>
<evidence type="ECO:0000313" key="1">
    <source>
        <dbReference type="EMBL" id="JAP90615.1"/>
    </source>
</evidence>
<proteinExistence type="predicted"/>
<reference evidence="1" key="1">
    <citation type="submission" date="2015-07" db="EMBL/GenBank/DDBJ databases">
        <title>Adaptation to a free-living lifestyle via gene acquisitions in the diplomonad Trepomonas sp. PC1.</title>
        <authorList>
            <person name="Xu F."/>
            <person name="Jerlstrom-Hultqvist J."/>
            <person name="Kolisko M."/>
            <person name="Simpson A.G.B."/>
            <person name="Roger A.J."/>
            <person name="Svard S.G."/>
            <person name="Andersson J.O."/>
        </authorList>
    </citation>
    <scope>NUCLEOTIDE SEQUENCE</scope>
    <source>
        <strain evidence="1">PC1</strain>
    </source>
</reference>
<accession>A0A146K407</accession>
<sequence length="186" mass="22096">VKKMHIPNVIDIGKYHFYSLQTLTLNNMKKIRDQQFYRFYNLTYVKLPNLEDNLSNNFQYCCSLKTVIIPKVKKIITCFRWCQDLDYVEADSLTKIEHSFTRAFYQFKLFSPNLQIGEQELQKMKSVLVMNKIPVEEKAGLRDLIFQCQKLLPQIFQQKKERKQLFLSIATVQHFLESAIGKIETE</sequence>